<dbReference type="GO" id="GO:0005886">
    <property type="term" value="C:plasma membrane"/>
    <property type="evidence" value="ECO:0007669"/>
    <property type="project" value="UniProtKB-SubCell"/>
</dbReference>
<keyword evidence="1" id="KW-0813">Transport</keyword>
<feature type="transmembrane region" description="Helical" evidence="2">
    <location>
        <begin position="602"/>
        <end position="626"/>
    </location>
</feature>
<comment type="caution">
    <text evidence="4">The sequence shown here is derived from an EMBL/GenBank/DDBJ whole genome shotgun (WGS) entry which is preliminary data.</text>
</comment>
<dbReference type="InterPro" id="IPR010656">
    <property type="entry name" value="DctM"/>
</dbReference>
<dbReference type="Pfam" id="PF06808">
    <property type="entry name" value="DctM"/>
    <property type="match status" value="1"/>
</dbReference>
<dbReference type="NCBIfam" id="TIGR02123">
    <property type="entry name" value="TRAP_fused"/>
    <property type="match status" value="1"/>
</dbReference>
<gene>
    <name evidence="4" type="ORF">RAMLITH_04050</name>
</gene>
<feature type="transmembrane region" description="Helical" evidence="2">
    <location>
        <begin position="95"/>
        <end position="115"/>
    </location>
</feature>
<dbReference type="GO" id="GO:0022857">
    <property type="term" value="F:transmembrane transporter activity"/>
    <property type="evidence" value="ECO:0007669"/>
    <property type="project" value="UniProtKB-UniRule"/>
</dbReference>
<dbReference type="InterPro" id="IPR011853">
    <property type="entry name" value="TRAP_DctM-Dct_fused"/>
</dbReference>
<feature type="transmembrane region" description="Helical" evidence="2">
    <location>
        <begin position="638"/>
        <end position="666"/>
    </location>
</feature>
<keyword evidence="2" id="KW-0472">Membrane</keyword>
<comment type="subcellular location">
    <subcellularLocation>
        <location evidence="1">Cell inner membrane</location>
        <topology evidence="1">Multi-pass membrane protein</topology>
    </subcellularLocation>
</comment>
<evidence type="ECO:0000256" key="1">
    <source>
        <dbReference type="RuleBase" id="RU369079"/>
    </source>
</evidence>
<feature type="transmembrane region" description="Helical" evidence="2">
    <location>
        <begin position="191"/>
        <end position="218"/>
    </location>
</feature>
<evidence type="ECO:0000313" key="4">
    <source>
        <dbReference type="EMBL" id="NKE64982.1"/>
    </source>
</evidence>
<feature type="transmembrane region" description="Helical" evidence="2">
    <location>
        <begin position="440"/>
        <end position="461"/>
    </location>
</feature>
<name>A0A7X6DD73_9BURK</name>
<feature type="transmembrane region" description="Helical" evidence="2">
    <location>
        <begin position="492"/>
        <end position="516"/>
    </location>
</feature>
<feature type="transmembrane region" description="Helical" evidence="2">
    <location>
        <begin position="316"/>
        <end position="340"/>
    </location>
</feature>
<dbReference type="RefSeq" id="WP_168106020.1">
    <property type="nucleotide sequence ID" value="NZ_VTOX01000001.1"/>
</dbReference>
<reference evidence="4 5" key="1">
    <citation type="journal article" date="2020" name="Nature">
        <title>Bacterial chemolithoautotrophy via manganese oxidation.</title>
        <authorList>
            <person name="Yu H."/>
            <person name="Leadbetter J.R."/>
        </authorList>
    </citation>
    <scope>NUCLEOTIDE SEQUENCE [LARGE SCALE GENOMIC DNA]</scope>
    <source>
        <strain evidence="4 5">RBP-1</strain>
    </source>
</reference>
<proteinExistence type="predicted"/>
<organism evidence="4 5">
    <name type="scientific">Ramlibacter lithotrophicus</name>
    <dbReference type="NCBI Taxonomy" id="2606681"/>
    <lineage>
        <taxon>Bacteria</taxon>
        <taxon>Pseudomonadati</taxon>
        <taxon>Pseudomonadota</taxon>
        <taxon>Betaproteobacteria</taxon>
        <taxon>Burkholderiales</taxon>
        <taxon>Comamonadaceae</taxon>
        <taxon>Ramlibacter</taxon>
    </lineage>
</organism>
<feature type="transmembrane region" description="Helical" evidence="2">
    <location>
        <begin position="288"/>
        <end position="310"/>
    </location>
</feature>
<evidence type="ECO:0000313" key="5">
    <source>
        <dbReference type="Proteomes" id="UP000521868"/>
    </source>
</evidence>
<dbReference type="PANTHER" id="PTHR43849">
    <property type="entry name" value="BLL3936 PROTEIN"/>
    <property type="match status" value="1"/>
</dbReference>
<keyword evidence="2" id="KW-1133">Transmembrane helix</keyword>
<feature type="transmembrane region" description="Helical" evidence="2">
    <location>
        <begin position="70"/>
        <end position="88"/>
    </location>
</feature>
<evidence type="ECO:0000259" key="3">
    <source>
        <dbReference type="Pfam" id="PF06808"/>
    </source>
</evidence>
<evidence type="ECO:0000256" key="2">
    <source>
        <dbReference type="SAM" id="Phobius"/>
    </source>
</evidence>
<keyword evidence="1" id="KW-1003">Cell membrane</keyword>
<dbReference type="Proteomes" id="UP000521868">
    <property type="component" value="Unassembled WGS sequence"/>
</dbReference>
<keyword evidence="5" id="KW-1185">Reference proteome</keyword>
<comment type="function">
    <text evidence="1">Part of the tripartite ATP-independent periplasmic (TRAP) transport system.</text>
</comment>
<feature type="transmembrane region" description="Helical" evidence="2">
    <location>
        <begin position="572"/>
        <end position="590"/>
    </location>
</feature>
<protein>
    <submittedName>
        <fullName evidence="4">TRAP transporter permease</fullName>
    </submittedName>
</protein>
<dbReference type="EMBL" id="VTOX01000001">
    <property type="protein sequence ID" value="NKE64982.1"/>
    <property type="molecule type" value="Genomic_DNA"/>
</dbReference>
<sequence length="677" mass="72251">MTDQSAAVASEAAVVSEEALHKAQEFIEEEEGAANRLTGWLAALLSVLAVGVSIYHLYAAYGIVPAQVLRPMHVALVLLLTFLLFPVARRFRHRVMWWDFVAAALAIASIAYMIQGGDDFMDRNTTPGGWDILFGVALIALVMEAMRRTNGWIMPAVTGAFILYALFGAYLPEPWTHKGYEVGRLVGHLYMTLEGIFGVAVDVSSSLIILFTIFGAFLQYSGAGKFYIDFSFSAMGGKSTGAGRTVVLASFLLGGPSGSGVATTVTLGSVAWPMLAKVGYERNAGGGLLSAAGLGAIISPPVLGAAAFLIAEFLKISYLDVLLMAVIPTMLFYFALFLMVEIDARKYGMHEAVFEKVDTVWHLTRRYWFHFLSLISIVAFMMWGFSPVLSVFWATVVSAVTSLLRPETSLIPYDVFRGRGPILRQLWGSGLVKALENGTIGVLNVAATCAGAGIIVGVVTLTGLGLKFSSIVIDLAGGSLLLTAVYTSLVVWIVGLAVPVTASYIICAVIAAPALIKLGVPDFAAHMFIFYYAVLSEVSPPTALSPFAAAAITGGDPYKTTLQCWKYTVPAFLVPFMFVLDPSGLGLLLMGSTKALATANWWMIAEVTFTAAVGVAALAAGFQGWAFKKTTSVERVMFIVAGFALVYPSVVSDVLGFGLVIAALALQLFRTRTVPAA</sequence>
<feature type="transmembrane region" description="Helical" evidence="2">
    <location>
        <begin position="371"/>
        <end position="396"/>
    </location>
</feature>
<feature type="domain" description="TRAP C4-dicarboxylate transport system permease DctM subunit" evidence="3">
    <location>
        <begin position="139"/>
        <end position="574"/>
    </location>
</feature>
<feature type="transmembrane region" description="Helical" evidence="2">
    <location>
        <begin position="37"/>
        <end position="58"/>
    </location>
</feature>
<keyword evidence="2" id="KW-0812">Transmembrane</keyword>
<dbReference type="AlphaFoldDB" id="A0A7X6DD73"/>
<keyword evidence="1" id="KW-0997">Cell inner membrane</keyword>
<feature type="transmembrane region" description="Helical" evidence="2">
    <location>
        <begin position="152"/>
        <end position="171"/>
    </location>
</feature>
<accession>A0A7X6DD73</accession>
<dbReference type="PANTHER" id="PTHR43849:SF2">
    <property type="entry name" value="BLL3936 PROTEIN"/>
    <property type="match status" value="1"/>
</dbReference>
<feature type="transmembrane region" description="Helical" evidence="2">
    <location>
        <begin position="127"/>
        <end position="145"/>
    </location>
</feature>